<comment type="caution">
    <text evidence="2">The sequence shown here is derived from an EMBL/GenBank/DDBJ whole genome shotgun (WGS) entry which is preliminary data.</text>
</comment>
<keyword evidence="1" id="KW-0732">Signal</keyword>
<dbReference type="RefSeq" id="WP_316772801.1">
    <property type="nucleotide sequence ID" value="NZ_JASMWN010000001.1"/>
</dbReference>
<proteinExistence type="predicted"/>
<keyword evidence="3" id="KW-1185">Reference proteome</keyword>
<evidence type="ECO:0000313" key="3">
    <source>
        <dbReference type="Proteomes" id="UP001255416"/>
    </source>
</evidence>
<evidence type="ECO:0000313" key="2">
    <source>
        <dbReference type="EMBL" id="MDU9002668.1"/>
    </source>
</evidence>
<name>A0ABU3V998_9RHOB</name>
<dbReference type="EMBL" id="JASMWN010000001">
    <property type="protein sequence ID" value="MDU9002668.1"/>
    <property type="molecule type" value="Genomic_DNA"/>
</dbReference>
<gene>
    <name evidence="2" type="ORF">QO231_02235</name>
</gene>
<protein>
    <submittedName>
        <fullName evidence="2">Uncharacterized protein</fullName>
    </submittedName>
</protein>
<reference evidence="3" key="1">
    <citation type="submission" date="2023-05" db="EMBL/GenBank/DDBJ databases">
        <title>Sedimentitalea sp. nov. JM2-8.</title>
        <authorList>
            <person name="Huang J."/>
        </authorList>
    </citation>
    <scope>NUCLEOTIDE SEQUENCE [LARGE SCALE GENOMIC DNA]</scope>
    <source>
        <strain evidence="3">KHS03</strain>
    </source>
</reference>
<organism evidence="2 3">
    <name type="scientific">Sedimentitalea todarodis</name>
    <dbReference type="NCBI Taxonomy" id="1631240"/>
    <lineage>
        <taxon>Bacteria</taxon>
        <taxon>Pseudomonadati</taxon>
        <taxon>Pseudomonadota</taxon>
        <taxon>Alphaproteobacteria</taxon>
        <taxon>Rhodobacterales</taxon>
        <taxon>Paracoccaceae</taxon>
        <taxon>Sedimentitalea</taxon>
    </lineage>
</organism>
<accession>A0ABU3V998</accession>
<feature type="signal peptide" evidence="1">
    <location>
        <begin position="1"/>
        <end position="28"/>
    </location>
</feature>
<dbReference type="Proteomes" id="UP001255416">
    <property type="component" value="Unassembled WGS sequence"/>
</dbReference>
<sequence>MLNIASRTRCLAAVTIWCLLSVASVALAESPITTPHEIDEHYEVASKDFGDGTVQLHSKKVSAGATTHSIHSFDCTNKTYAPVYAGDASPDEFPVNSLGFNLSPIDVTTDVAPLAQHACKKHGYPLLEW</sequence>
<feature type="chain" id="PRO_5046550935" evidence="1">
    <location>
        <begin position="29"/>
        <end position="129"/>
    </location>
</feature>
<evidence type="ECO:0000256" key="1">
    <source>
        <dbReference type="SAM" id="SignalP"/>
    </source>
</evidence>